<evidence type="ECO:0000313" key="2">
    <source>
        <dbReference type="EMBL" id="CCI52951.1"/>
    </source>
</evidence>
<name>A0A077M6Q9_9MICO</name>
<feature type="transmembrane region" description="Helical" evidence="1">
    <location>
        <begin position="83"/>
        <end position="101"/>
    </location>
</feature>
<comment type="caution">
    <text evidence="2">The sequence shown here is derived from an EMBL/GenBank/DDBJ whole genome shotgun (WGS) entry which is preliminary data.</text>
</comment>
<organism evidence="2 3">
    <name type="scientific">Nostocoides jenkinsii Ben 74</name>
    <dbReference type="NCBI Taxonomy" id="1193518"/>
    <lineage>
        <taxon>Bacteria</taxon>
        <taxon>Bacillati</taxon>
        <taxon>Actinomycetota</taxon>
        <taxon>Actinomycetes</taxon>
        <taxon>Micrococcales</taxon>
        <taxon>Intrasporangiaceae</taxon>
        <taxon>Nostocoides</taxon>
    </lineage>
</organism>
<gene>
    <name evidence="2" type="ORF">BN13_250039</name>
</gene>
<sequence>MTALRPAADIATAPLVALGLAGGYLVARETGIRPLGGVLLAAAGLYAGRTWLDRNGPAVAGGLGALYLLAFGASHPLAKQVGAWPAVGVVTAVAAGAAYAASDRRR</sequence>
<protein>
    <recommendedName>
        <fullName evidence="4">Integral membrane protein</fullName>
    </recommendedName>
</protein>
<evidence type="ECO:0008006" key="4">
    <source>
        <dbReference type="Google" id="ProtNLM"/>
    </source>
</evidence>
<feature type="transmembrane region" description="Helical" evidence="1">
    <location>
        <begin position="7"/>
        <end position="26"/>
    </location>
</feature>
<proteinExistence type="predicted"/>
<reference evidence="2 3" key="1">
    <citation type="journal article" date="2013" name="ISME J.">
        <title>A metabolic model for members of the genus Tetrasphaera involved in enhanced biological phosphorus removal.</title>
        <authorList>
            <person name="Kristiansen R."/>
            <person name="Nguyen H.T.T."/>
            <person name="Saunders A.M."/>
            <person name="Nielsen J.L."/>
            <person name="Wimmer R."/>
            <person name="Le V.Q."/>
            <person name="McIlroy S.J."/>
            <person name="Petrovski S."/>
            <person name="Seviour R.J."/>
            <person name="Calteau A."/>
            <person name="Nielsen K.L."/>
            <person name="Nielsen P.H."/>
        </authorList>
    </citation>
    <scope>NUCLEOTIDE SEQUENCE [LARGE SCALE GENOMIC DNA]</scope>
    <source>
        <strain evidence="2 3">Ben 74</strain>
    </source>
</reference>
<keyword evidence="3" id="KW-1185">Reference proteome</keyword>
<feature type="transmembrane region" description="Helical" evidence="1">
    <location>
        <begin position="32"/>
        <end position="52"/>
    </location>
</feature>
<dbReference type="Proteomes" id="UP000035720">
    <property type="component" value="Unassembled WGS sequence"/>
</dbReference>
<dbReference type="RefSeq" id="WP_048545245.1">
    <property type="nucleotide sequence ID" value="NZ_HF571038.1"/>
</dbReference>
<keyword evidence="1" id="KW-0472">Membrane</keyword>
<dbReference type="EMBL" id="CAJC01000134">
    <property type="protein sequence ID" value="CCI52951.1"/>
    <property type="molecule type" value="Genomic_DNA"/>
</dbReference>
<evidence type="ECO:0000256" key="1">
    <source>
        <dbReference type="SAM" id="Phobius"/>
    </source>
</evidence>
<evidence type="ECO:0000313" key="3">
    <source>
        <dbReference type="Proteomes" id="UP000035720"/>
    </source>
</evidence>
<keyword evidence="1" id="KW-0812">Transmembrane</keyword>
<dbReference type="STRING" id="1193518.BN13_250039"/>
<accession>A0A077M6Q9</accession>
<dbReference type="AlphaFoldDB" id="A0A077M6Q9"/>
<keyword evidence="1" id="KW-1133">Transmembrane helix</keyword>